<reference evidence="6 7" key="1">
    <citation type="submission" date="2022-12" db="EMBL/GenBank/DDBJ databases">
        <title>Chitinophagaceae gen. sp. nov., a new member of the family Chitinophagaceae, isolated from soil in a chemical factory.</title>
        <authorList>
            <person name="Ke Z."/>
        </authorList>
    </citation>
    <scope>NUCLEOTIDE SEQUENCE [LARGE SCALE GENOMIC DNA]</scope>
    <source>
        <strain evidence="6 7">LY-5</strain>
    </source>
</reference>
<evidence type="ECO:0000256" key="4">
    <source>
        <dbReference type="ARBA" id="ARBA00023134"/>
    </source>
</evidence>
<dbReference type="EMBL" id="JAQGEF010000006">
    <property type="protein sequence ID" value="MDA3614547.1"/>
    <property type="molecule type" value="Genomic_DNA"/>
</dbReference>
<evidence type="ECO:0000313" key="7">
    <source>
        <dbReference type="Proteomes" id="UP001210231"/>
    </source>
</evidence>
<dbReference type="Proteomes" id="UP001210231">
    <property type="component" value="Unassembled WGS sequence"/>
</dbReference>
<dbReference type="InterPro" id="IPR027417">
    <property type="entry name" value="P-loop_NTPase"/>
</dbReference>
<dbReference type="PANTHER" id="PTHR43087">
    <property type="entry name" value="LYSINE/ARGININE/ORNITHINE TRANSPORT SYSTEM KINASE"/>
    <property type="match status" value="1"/>
</dbReference>
<keyword evidence="3" id="KW-0378">Hydrolase</keyword>
<dbReference type="Pfam" id="PF03308">
    <property type="entry name" value="MeaB"/>
    <property type="match status" value="1"/>
</dbReference>
<evidence type="ECO:0000313" key="6">
    <source>
        <dbReference type="EMBL" id="MDA3614547.1"/>
    </source>
</evidence>
<gene>
    <name evidence="6" type="primary">meaB</name>
    <name evidence="6" type="ORF">O3P16_06985</name>
</gene>
<evidence type="ECO:0000256" key="3">
    <source>
        <dbReference type="ARBA" id="ARBA00022801"/>
    </source>
</evidence>
<comment type="caution">
    <text evidence="6">The sequence shown here is derived from an EMBL/GenBank/DDBJ whole genome shotgun (WGS) entry which is preliminary data.</text>
</comment>
<evidence type="ECO:0000256" key="5">
    <source>
        <dbReference type="ARBA" id="ARBA00023186"/>
    </source>
</evidence>
<dbReference type="InterPro" id="IPR052040">
    <property type="entry name" value="GTPase/Isobutyryl-CoA_mutase"/>
</dbReference>
<dbReference type="RefSeq" id="WP_407030872.1">
    <property type="nucleotide sequence ID" value="NZ_JAQGEF010000006.1"/>
</dbReference>
<comment type="similarity">
    <text evidence="1">Belongs to the SIMIBI class G3E GTPase family. ArgK/MeaB subfamily.</text>
</comment>
<evidence type="ECO:0000256" key="1">
    <source>
        <dbReference type="ARBA" id="ARBA00009625"/>
    </source>
</evidence>
<sequence>MFDSLFPLIQKGDVRSLARTLSLVENSVDGYLDFLKMLPKGTVPVVGITGPPGAGKSTLVDALIGCMVNDGKRVGVLCVDPSSPFNLGALLGDRIRMSHWYSNEQVFIRSLASRGSLGGLHPKIIELTHVMQQAAFDYIIVETVGVGQSEVEIAGLADVTIVTLVPEAGDEVQTMKAGLMEIADVFVVNKADRPDAIIFEKHLRQMLAPAFAKKSIEIPILRTIASQNSGVDKLYQAIQKLLTYTKDDLKKLQLLTEKAFLLIQQKRMADVSKQKLQEQIKANTGINIYKLVDGY</sequence>
<organism evidence="6 7">
    <name type="scientific">Polluticaenibacter yanchengensis</name>
    <dbReference type="NCBI Taxonomy" id="3014562"/>
    <lineage>
        <taxon>Bacteria</taxon>
        <taxon>Pseudomonadati</taxon>
        <taxon>Bacteroidota</taxon>
        <taxon>Chitinophagia</taxon>
        <taxon>Chitinophagales</taxon>
        <taxon>Chitinophagaceae</taxon>
        <taxon>Polluticaenibacter</taxon>
    </lineage>
</organism>
<keyword evidence="4" id="KW-0342">GTP-binding</keyword>
<keyword evidence="7" id="KW-1185">Reference proteome</keyword>
<dbReference type="PANTHER" id="PTHR43087:SF1">
    <property type="entry name" value="LAO_AO TRANSPORT SYSTEM ATPASE"/>
    <property type="match status" value="1"/>
</dbReference>
<dbReference type="NCBIfam" id="TIGR00750">
    <property type="entry name" value="lao"/>
    <property type="match status" value="1"/>
</dbReference>
<keyword evidence="2" id="KW-0547">Nucleotide-binding</keyword>
<dbReference type="Gene3D" id="3.40.50.300">
    <property type="entry name" value="P-loop containing nucleotide triphosphate hydrolases"/>
    <property type="match status" value="1"/>
</dbReference>
<proteinExistence type="inferred from homology"/>
<dbReference type="InterPro" id="IPR005129">
    <property type="entry name" value="GTPase_ArgK"/>
</dbReference>
<accession>A0ABT4UJM2</accession>
<evidence type="ECO:0000256" key="2">
    <source>
        <dbReference type="ARBA" id="ARBA00022741"/>
    </source>
</evidence>
<dbReference type="SUPFAM" id="SSF52540">
    <property type="entry name" value="P-loop containing nucleoside triphosphate hydrolases"/>
    <property type="match status" value="1"/>
</dbReference>
<protein>
    <submittedName>
        <fullName evidence="6">Methylmalonyl Co-A mutase-associated GTPase MeaB</fullName>
    </submittedName>
</protein>
<name>A0ABT4UJM2_9BACT</name>
<keyword evidence="5" id="KW-0143">Chaperone</keyword>